<dbReference type="PANTHER" id="PTHR22115">
    <property type="entry name" value="C3ORF6 PROTEIN-RELATED"/>
    <property type="match status" value="1"/>
</dbReference>
<accession>A0A7M5WJV7</accession>
<protein>
    <recommendedName>
        <fullName evidence="3">Coiled-coil domain-containing protein</fullName>
    </recommendedName>
</protein>
<keyword evidence="5" id="KW-1185">Reference proteome</keyword>
<dbReference type="RefSeq" id="XP_066911889.1">
    <property type="nucleotide sequence ID" value="XM_067055788.1"/>
</dbReference>
<dbReference type="InterPro" id="IPR039303">
    <property type="entry name" value="CCDC50"/>
</dbReference>
<dbReference type="InterPro" id="IPR029311">
    <property type="entry name" value="CCDC50_N"/>
</dbReference>
<reference evidence="4" key="1">
    <citation type="submission" date="2021-01" db="UniProtKB">
        <authorList>
            <consortium name="EnsemblMetazoa"/>
        </authorList>
    </citation>
    <scope>IDENTIFICATION</scope>
</reference>
<dbReference type="PANTHER" id="PTHR22115:SF4">
    <property type="entry name" value="COILED-COIL DOMAIN-CONTAINING PROTEIN"/>
    <property type="match status" value="1"/>
</dbReference>
<dbReference type="AlphaFoldDB" id="A0A7M5WJV7"/>
<feature type="region of interest" description="Disordered" evidence="2">
    <location>
        <begin position="143"/>
        <end position="618"/>
    </location>
</feature>
<dbReference type="Pfam" id="PF15295">
    <property type="entry name" value="CCDC50_N"/>
    <property type="match status" value="1"/>
</dbReference>
<sequence>MDEEDGSHHQEPERPLVYEPPDLEGRQHVAKVTNDFRIREDECLADKLQNEEFEYHFGQNRSERWRGQLDIKKAKQIYLQEVEKAGLLSKDEMNKLCKDDQFLAEEIEKRLDNEKDLDAQRKTAIEMQDEEFARYLEERERKKYEHERRKRLQQRLAEDKVSEGKIAAAARAKQDIRDESGLESGASEMRIRSSSQDKWDVQCESSGRARKTPSKDQERNGRRDEEREQRAKEREMQELKDKEIAKRLQLQEVQSGGNHRSVEERDRMIAMRLQQKEAQEYKREREMRRTQSERRPEDYDPRHNPNDQYDDRKHEESTPSRSMSEKPQRSKHEHSEQRQRPSEHQRQRPPEERERASDNQQRRQRPPEERQRSLEDRKQRPLEEKHRSSEQRHKTSQQRIEDEPIYLKAVDSPEHKNSEPRTTDARRRADQPIDRERALRQQEELYKQAQQKSKEEKRRHGSSSDERRLVDDQLLMRQQARDLSRVGGQQASEHRSTPSKNKSNQRTHHTPRSDAYADDYVNTRPSGHAPRRNESMYDEPEQNNSIDYTNIARNIDPTYQGKTPEPDYETIGRPGLYKGQVGVLEPENPLSKLPPAHAIPNVKRSSKKDDKKKNKKWF</sequence>
<proteinExistence type="predicted"/>
<evidence type="ECO:0000256" key="2">
    <source>
        <dbReference type="SAM" id="MobiDB-lite"/>
    </source>
</evidence>
<dbReference type="OrthoDB" id="5975119at2759"/>
<feature type="compositionally biased region" description="Basic and acidic residues" evidence="2">
    <location>
        <begin position="213"/>
        <end position="246"/>
    </location>
</feature>
<dbReference type="EnsemblMetazoa" id="CLYHEMT005799.1">
    <property type="protein sequence ID" value="CLYHEMP005799.1"/>
    <property type="gene ID" value="CLYHEMG005799"/>
</dbReference>
<evidence type="ECO:0000313" key="4">
    <source>
        <dbReference type="EnsemblMetazoa" id="CLYHEMP005799.1"/>
    </source>
</evidence>
<feature type="compositionally biased region" description="Basic and acidic residues" evidence="2">
    <location>
        <begin position="411"/>
        <end position="471"/>
    </location>
</feature>
<dbReference type="GeneID" id="136799104"/>
<evidence type="ECO:0000256" key="1">
    <source>
        <dbReference type="ARBA" id="ARBA00023054"/>
    </source>
</evidence>
<feature type="compositionally biased region" description="Basic and acidic residues" evidence="2">
    <location>
        <begin position="1"/>
        <end position="16"/>
    </location>
</feature>
<evidence type="ECO:0000313" key="5">
    <source>
        <dbReference type="Proteomes" id="UP000594262"/>
    </source>
</evidence>
<feature type="compositionally biased region" description="Basic and acidic residues" evidence="2">
    <location>
        <begin position="189"/>
        <end position="201"/>
    </location>
</feature>
<dbReference type="Proteomes" id="UP000594262">
    <property type="component" value="Unplaced"/>
</dbReference>
<organism evidence="4 5">
    <name type="scientific">Clytia hemisphaerica</name>
    <dbReference type="NCBI Taxonomy" id="252671"/>
    <lineage>
        <taxon>Eukaryota</taxon>
        <taxon>Metazoa</taxon>
        <taxon>Cnidaria</taxon>
        <taxon>Hydrozoa</taxon>
        <taxon>Hydroidolina</taxon>
        <taxon>Leptothecata</taxon>
        <taxon>Obeliida</taxon>
        <taxon>Clytiidae</taxon>
        <taxon>Clytia</taxon>
    </lineage>
</organism>
<feature type="compositionally biased region" description="Polar residues" evidence="2">
    <location>
        <begin position="542"/>
        <end position="552"/>
    </location>
</feature>
<keyword evidence="1" id="KW-0175">Coiled coil</keyword>
<feature type="region of interest" description="Disordered" evidence="2">
    <location>
        <begin position="1"/>
        <end position="24"/>
    </location>
</feature>
<name>A0A7M5WJV7_9CNID</name>
<evidence type="ECO:0000259" key="3">
    <source>
        <dbReference type="Pfam" id="PF15295"/>
    </source>
</evidence>
<feature type="domain" description="Coiled-coil" evidence="3">
    <location>
        <begin position="28"/>
        <end position="146"/>
    </location>
</feature>
<feature type="compositionally biased region" description="Basic and acidic residues" evidence="2">
    <location>
        <begin position="260"/>
        <end position="393"/>
    </location>
</feature>